<proteinExistence type="predicted"/>
<dbReference type="Proteomes" id="UP000593567">
    <property type="component" value="Unassembled WGS sequence"/>
</dbReference>
<feature type="region of interest" description="Disordered" evidence="1">
    <location>
        <begin position="72"/>
        <end position="104"/>
    </location>
</feature>
<dbReference type="EMBL" id="VXIV02002779">
    <property type="protein sequence ID" value="KAF6022976.1"/>
    <property type="molecule type" value="Genomic_DNA"/>
</dbReference>
<keyword evidence="4" id="KW-1185">Reference proteome</keyword>
<evidence type="ECO:0000256" key="2">
    <source>
        <dbReference type="SAM" id="Phobius"/>
    </source>
</evidence>
<accession>A0A7J7JBF3</accession>
<evidence type="ECO:0000313" key="4">
    <source>
        <dbReference type="Proteomes" id="UP000593567"/>
    </source>
</evidence>
<keyword evidence="2" id="KW-1133">Transmembrane helix</keyword>
<name>A0A7J7JBF3_BUGNE</name>
<gene>
    <name evidence="3" type="ORF">EB796_018732</name>
</gene>
<keyword evidence="2" id="KW-0812">Transmembrane</keyword>
<feature type="transmembrane region" description="Helical" evidence="2">
    <location>
        <begin position="12"/>
        <end position="39"/>
    </location>
</feature>
<evidence type="ECO:0000256" key="1">
    <source>
        <dbReference type="SAM" id="MobiDB-lite"/>
    </source>
</evidence>
<sequence length="104" mass="11350">MVCLHALDNRLWIAIVIIVGLTAGIVAITFMGVWCYNFAKKKKTGQMHISQKNGLVGADELNNSYKPISGHDNLAMEGDNDPNHNAARGKIVEDEMNNVAENAV</sequence>
<protein>
    <submittedName>
        <fullName evidence="3">Uncharacterized protein</fullName>
    </submittedName>
</protein>
<keyword evidence="2" id="KW-0472">Membrane</keyword>
<reference evidence="3" key="1">
    <citation type="submission" date="2020-06" db="EMBL/GenBank/DDBJ databases">
        <title>Draft genome of Bugula neritina, a colonial animal packing powerful symbionts and potential medicines.</title>
        <authorList>
            <person name="Rayko M."/>
        </authorList>
    </citation>
    <scope>NUCLEOTIDE SEQUENCE [LARGE SCALE GENOMIC DNA]</scope>
    <source>
        <strain evidence="3">Kwan_BN1</strain>
    </source>
</reference>
<comment type="caution">
    <text evidence="3">The sequence shown here is derived from an EMBL/GenBank/DDBJ whole genome shotgun (WGS) entry which is preliminary data.</text>
</comment>
<organism evidence="3 4">
    <name type="scientific">Bugula neritina</name>
    <name type="common">Brown bryozoan</name>
    <name type="synonym">Sertularia neritina</name>
    <dbReference type="NCBI Taxonomy" id="10212"/>
    <lineage>
        <taxon>Eukaryota</taxon>
        <taxon>Metazoa</taxon>
        <taxon>Spiralia</taxon>
        <taxon>Lophotrochozoa</taxon>
        <taxon>Bryozoa</taxon>
        <taxon>Gymnolaemata</taxon>
        <taxon>Cheilostomatida</taxon>
        <taxon>Flustrina</taxon>
        <taxon>Buguloidea</taxon>
        <taxon>Bugulidae</taxon>
        <taxon>Bugula</taxon>
    </lineage>
</organism>
<dbReference type="AlphaFoldDB" id="A0A7J7JBF3"/>
<evidence type="ECO:0000313" key="3">
    <source>
        <dbReference type="EMBL" id="KAF6022976.1"/>
    </source>
</evidence>